<evidence type="ECO:0000256" key="4">
    <source>
        <dbReference type="ARBA" id="ARBA00022679"/>
    </source>
</evidence>
<dbReference type="OrthoDB" id="10064100at2759"/>
<comment type="pathway">
    <text evidence="2">Protein modification; protein ubiquitination.</text>
</comment>
<dbReference type="PANTHER" id="PTHR23315">
    <property type="entry name" value="U BOX DOMAIN-CONTAINING"/>
    <property type="match status" value="1"/>
</dbReference>
<dbReference type="SMART" id="SM00185">
    <property type="entry name" value="ARM"/>
    <property type="match status" value="4"/>
</dbReference>
<keyword evidence="10" id="KW-1185">Reference proteome</keyword>
<evidence type="ECO:0000256" key="6">
    <source>
        <dbReference type="ARBA" id="ARBA00022786"/>
    </source>
</evidence>
<name>A0A7I8LCK0_SPIIN</name>
<feature type="repeat" description="ARM" evidence="7">
    <location>
        <begin position="548"/>
        <end position="590"/>
    </location>
</feature>
<dbReference type="Proteomes" id="UP000663760">
    <property type="component" value="Chromosome 14"/>
</dbReference>
<dbReference type="PANTHER" id="PTHR23315:SF307">
    <property type="entry name" value="U-BOX DOMAIN-CONTAINING PROTEIN 19"/>
    <property type="match status" value="1"/>
</dbReference>
<dbReference type="Gene3D" id="1.25.10.10">
    <property type="entry name" value="Leucine-rich Repeat Variant"/>
    <property type="match status" value="1"/>
</dbReference>
<sequence length="683" mass="74613">MVANSERRFLTLPAVPPCDGVSPGALLQALVALGRGIKRCHRVLSFPTQRRIVREVVREVGVLLEFFEEVYDRDGGTAVDLPDSAIVSLSEIYVAFQKIRHLVRDCGRRGARLWVLLKSDSVSSEFRVLVRSVATALDVLPLAAIDVPVEVKESVRLVADQAWRVNFANDPADDLVSKGLRSILAQFEKEIPPDRGSMQRILNHLQIRSWTDCDKEILFLEEELGAALSVDGGLVEISLLSGLRGFVLYARSVVFEAKDSRGADSLDCIFEERIPNHLNLEEFRCPITLELMKDPVTVSTGQTYDRSSITKWLAAGNRTCPVTGAPLQTTDFVPNSTLQKLIRQLFQEDKMRTGDSVDDGRRQFSKNLLPGIPAAAGAIKQLCGFLVNKLSSGSEDEKIKAVLEIRLLSKTNVFERGCLVEAGAAPWLLDLHYSPNSSLQDGATTAVLNLSKHPMGRKAVFEYRSLSPVLYALTKGLRSEARQNAAATIFYLSSVEEYRKAIGETSEVIPALVGLLKKGSVRGKKNAAVALIRLLYYPGNHPKVLAAGAISELVDLLSSDREDLVGDCLAVLAALAEQPEGAYEILQSSAVHSLVRILISHSYPTGKEYCLSVLQHLCTAGGAKVVTLLEKVPSLVPVLRVVISEGSSRASKRASSLIRLLRQDRACPAVLPPAAQREDAVRA</sequence>
<proteinExistence type="predicted"/>
<accession>A0A7I8LCK0</accession>
<dbReference type="Pfam" id="PF25368">
    <property type="entry name" value="PUB10_N"/>
    <property type="match status" value="1"/>
</dbReference>
<dbReference type="PROSITE" id="PS51698">
    <property type="entry name" value="U_BOX"/>
    <property type="match status" value="1"/>
</dbReference>
<reference evidence="9" key="1">
    <citation type="submission" date="2020-02" db="EMBL/GenBank/DDBJ databases">
        <authorList>
            <person name="Scholz U."/>
            <person name="Mascher M."/>
            <person name="Fiebig A."/>
        </authorList>
    </citation>
    <scope>NUCLEOTIDE SEQUENCE</scope>
</reference>
<dbReference type="InterPro" id="IPR016024">
    <property type="entry name" value="ARM-type_fold"/>
</dbReference>
<gene>
    <name evidence="9" type="ORF">SI8410_14018411</name>
</gene>
<dbReference type="Gene3D" id="3.30.40.10">
    <property type="entry name" value="Zinc/RING finger domain, C3HC4 (zinc finger)"/>
    <property type="match status" value="1"/>
</dbReference>
<dbReference type="Pfam" id="PF04564">
    <property type="entry name" value="U-box"/>
    <property type="match status" value="1"/>
</dbReference>
<comment type="catalytic activity">
    <reaction evidence="1">
        <text>S-ubiquitinyl-[E2 ubiquitin-conjugating enzyme]-L-cysteine + [acceptor protein]-L-lysine = [E2 ubiquitin-conjugating enzyme]-L-cysteine + N(6)-ubiquitinyl-[acceptor protein]-L-lysine.</text>
        <dbReference type="EC" id="2.3.2.27"/>
    </reaction>
</comment>
<evidence type="ECO:0000256" key="1">
    <source>
        <dbReference type="ARBA" id="ARBA00000900"/>
    </source>
</evidence>
<keyword evidence="6" id="KW-0833">Ubl conjugation pathway</keyword>
<dbReference type="SUPFAM" id="SSF48371">
    <property type="entry name" value="ARM repeat"/>
    <property type="match status" value="1"/>
</dbReference>
<dbReference type="AlphaFoldDB" id="A0A7I8LCK0"/>
<dbReference type="SMART" id="SM00504">
    <property type="entry name" value="Ubox"/>
    <property type="match status" value="1"/>
</dbReference>
<evidence type="ECO:0000256" key="2">
    <source>
        <dbReference type="ARBA" id="ARBA00004906"/>
    </source>
</evidence>
<organism evidence="9 10">
    <name type="scientific">Spirodela intermedia</name>
    <name type="common">Intermediate duckweed</name>
    <dbReference type="NCBI Taxonomy" id="51605"/>
    <lineage>
        <taxon>Eukaryota</taxon>
        <taxon>Viridiplantae</taxon>
        <taxon>Streptophyta</taxon>
        <taxon>Embryophyta</taxon>
        <taxon>Tracheophyta</taxon>
        <taxon>Spermatophyta</taxon>
        <taxon>Magnoliopsida</taxon>
        <taxon>Liliopsida</taxon>
        <taxon>Araceae</taxon>
        <taxon>Lemnoideae</taxon>
        <taxon>Spirodela</taxon>
    </lineage>
</organism>
<dbReference type="UniPathway" id="UPA00143"/>
<feature type="domain" description="U-box" evidence="8">
    <location>
        <begin position="278"/>
        <end position="352"/>
    </location>
</feature>
<dbReference type="SUPFAM" id="SSF57850">
    <property type="entry name" value="RING/U-box"/>
    <property type="match status" value="1"/>
</dbReference>
<dbReference type="GO" id="GO:0016567">
    <property type="term" value="P:protein ubiquitination"/>
    <property type="evidence" value="ECO:0007669"/>
    <property type="project" value="UniProtKB-UniPathway"/>
</dbReference>
<evidence type="ECO:0000256" key="5">
    <source>
        <dbReference type="ARBA" id="ARBA00022737"/>
    </source>
</evidence>
<evidence type="ECO:0000256" key="3">
    <source>
        <dbReference type="ARBA" id="ARBA00012483"/>
    </source>
</evidence>
<dbReference type="FunFam" id="3.30.40.10:FF:000442">
    <property type="entry name" value="RING-type E3 ubiquitin transferase"/>
    <property type="match status" value="1"/>
</dbReference>
<dbReference type="InterPro" id="IPR013083">
    <property type="entry name" value="Znf_RING/FYVE/PHD"/>
</dbReference>
<dbReference type="InterPro" id="IPR011989">
    <property type="entry name" value="ARM-like"/>
</dbReference>
<dbReference type="InterPro" id="IPR058678">
    <property type="entry name" value="ARM_PUB"/>
</dbReference>
<evidence type="ECO:0000313" key="10">
    <source>
        <dbReference type="Proteomes" id="UP000663760"/>
    </source>
</evidence>
<evidence type="ECO:0000313" key="9">
    <source>
        <dbReference type="EMBL" id="CAA7407733.1"/>
    </source>
</evidence>
<evidence type="ECO:0000256" key="7">
    <source>
        <dbReference type="PROSITE-ProRule" id="PRU00259"/>
    </source>
</evidence>
<keyword evidence="5" id="KW-0677">Repeat</keyword>
<protein>
    <recommendedName>
        <fullName evidence="3">RING-type E3 ubiquitin transferase</fullName>
        <ecNumber evidence="3">2.3.2.27</ecNumber>
    </recommendedName>
</protein>
<dbReference type="Pfam" id="PF25598">
    <property type="entry name" value="ARM_PUB"/>
    <property type="match status" value="1"/>
</dbReference>
<dbReference type="InterPro" id="IPR057623">
    <property type="entry name" value="PUB12-19-like_N"/>
</dbReference>
<dbReference type="EMBL" id="LR746277">
    <property type="protein sequence ID" value="CAA7407733.1"/>
    <property type="molecule type" value="Genomic_DNA"/>
</dbReference>
<dbReference type="InterPro" id="IPR003613">
    <property type="entry name" value="Ubox_domain"/>
</dbReference>
<dbReference type="PROSITE" id="PS50176">
    <property type="entry name" value="ARM_REPEAT"/>
    <property type="match status" value="1"/>
</dbReference>
<dbReference type="GO" id="GO:0061630">
    <property type="term" value="F:ubiquitin protein ligase activity"/>
    <property type="evidence" value="ECO:0007669"/>
    <property type="project" value="UniProtKB-EC"/>
</dbReference>
<dbReference type="InterPro" id="IPR000225">
    <property type="entry name" value="Armadillo"/>
</dbReference>
<evidence type="ECO:0000259" key="8">
    <source>
        <dbReference type="PROSITE" id="PS51698"/>
    </source>
</evidence>
<dbReference type="EC" id="2.3.2.27" evidence="3"/>
<dbReference type="InterPro" id="IPR045210">
    <property type="entry name" value="RING-Ubox_PUB"/>
</dbReference>
<dbReference type="CDD" id="cd16664">
    <property type="entry name" value="RING-Ubox_PUB"/>
    <property type="match status" value="1"/>
</dbReference>
<keyword evidence="4" id="KW-0808">Transferase</keyword>